<dbReference type="RefSeq" id="YP_010769705.1">
    <property type="nucleotide sequence ID" value="NC_074052.1"/>
</dbReference>
<evidence type="ECO:0000256" key="2">
    <source>
        <dbReference type="ARBA" id="ARBA00022561"/>
    </source>
</evidence>
<name>A0A8S5L0L2_9VIRU</name>
<organism evidence="4 5">
    <name type="scientific">ssRNA phage SRR6960509_6</name>
    <dbReference type="NCBI Taxonomy" id="2786533"/>
    <lineage>
        <taxon>Viruses</taxon>
        <taxon>Riboviria</taxon>
        <taxon>Orthornavirae</taxon>
        <taxon>Lenarviricota</taxon>
        <taxon>Leviviricetes</taxon>
        <taxon>Norzivirales</taxon>
        <taxon>Fiersviridae</taxon>
        <taxon>Pehsaduvirus</taxon>
        <taxon>Pehsaduvirus asiovivens</taxon>
    </lineage>
</organism>
<evidence type="ECO:0000256" key="3">
    <source>
        <dbReference type="ARBA" id="ARBA00022844"/>
    </source>
</evidence>
<dbReference type="GeneID" id="80398798"/>
<protein>
    <submittedName>
        <fullName evidence="4">Coat protein</fullName>
    </submittedName>
</protein>
<reference evidence="4" key="1">
    <citation type="submission" date="2020-09" db="EMBL/GenBank/DDBJ databases">
        <title>Leviviricetes taxonomy.</title>
        <authorList>
            <person name="Stockdale S.R."/>
            <person name="Callanan J."/>
            <person name="Adriaenssens E.M."/>
            <person name="Kuhn J.H."/>
            <person name="Rumnieks J."/>
            <person name="Shkoporov A."/>
            <person name="Draper L.A."/>
            <person name="Ross P."/>
            <person name="Hill C."/>
        </authorList>
    </citation>
    <scope>NUCLEOTIDE SEQUENCE</scope>
</reference>
<keyword evidence="5" id="KW-1185">Reference proteome</keyword>
<dbReference type="Gene3D" id="3.30.380.10">
    <property type="entry name" value="MS2 Viral Coat Protein"/>
    <property type="match status" value="1"/>
</dbReference>
<dbReference type="Proteomes" id="UP000682418">
    <property type="component" value="Segment"/>
</dbReference>
<evidence type="ECO:0000256" key="1">
    <source>
        <dbReference type="ARBA" id="ARBA00004328"/>
    </source>
</evidence>
<dbReference type="GO" id="GO:0019028">
    <property type="term" value="C:viral capsid"/>
    <property type="evidence" value="ECO:0007669"/>
    <property type="project" value="UniProtKB-KW"/>
</dbReference>
<evidence type="ECO:0000313" key="4">
    <source>
        <dbReference type="EMBL" id="DAD50971.1"/>
    </source>
</evidence>
<keyword evidence="2 4" id="KW-0167">Capsid protein</keyword>
<evidence type="ECO:0000313" key="5">
    <source>
        <dbReference type="Proteomes" id="UP000682418"/>
    </source>
</evidence>
<dbReference type="KEGG" id="vg:80398798"/>
<accession>A0A8S5L0L2</accession>
<sequence length="157" mass="16620">MPAMTTILVFDDATTPAEFTFEPITDNNTSSLWRTNDASTPEVGQKRLTLTSEKLKGGKYKTSAKLEVPVMEVVLASSGSGYASAPKVAHTVTTIVTQFSDARATAQDRSNCLRLALGAIGASSVTLSTVAVNSAVQSFLASPRPILRAFVSLIRPN</sequence>
<proteinExistence type="predicted"/>
<gene>
    <name evidence="4" type="primary">SRR6960509_6_3</name>
</gene>
<dbReference type="EMBL" id="BK013679">
    <property type="protein sequence ID" value="DAD50971.1"/>
    <property type="molecule type" value="Genomic_RNA"/>
</dbReference>
<keyword evidence="3" id="KW-0946">Virion</keyword>
<dbReference type="InterPro" id="IPR015954">
    <property type="entry name" value="Phage_RNA-type_capsid"/>
</dbReference>
<comment type="subcellular location">
    <subcellularLocation>
        <location evidence="1">Virion</location>
    </subcellularLocation>
</comment>